<dbReference type="PROSITE" id="PS52004">
    <property type="entry name" value="KS3_2"/>
    <property type="match status" value="1"/>
</dbReference>
<evidence type="ECO:0000256" key="4">
    <source>
        <dbReference type="ARBA" id="ARBA00022553"/>
    </source>
</evidence>
<dbReference type="InterPro" id="IPR036291">
    <property type="entry name" value="NAD(P)-bd_dom_sf"/>
</dbReference>
<dbReference type="GO" id="GO:0006633">
    <property type="term" value="P:fatty acid biosynthetic process"/>
    <property type="evidence" value="ECO:0007669"/>
    <property type="project" value="InterPro"/>
</dbReference>
<dbReference type="InterPro" id="IPR009081">
    <property type="entry name" value="PP-bd_ACP"/>
</dbReference>
<keyword evidence="4" id="KW-0597">Phosphoprotein</keyword>
<dbReference type="Pfam" id="PF00109">
    <property type="entry name" value="ketoacyl-synt"/>
    <property type="match status" value="1"/>
</dbReference>
<evidence type="ECO:0000256" key="5">
    <source>
        <dbReference type="ARBA" id="ARBA00022679"/>
    </source>
</evidence>
<dbReference type="Proteomes" id="UP000517765">
    <property type="component" value="Unassembled WGS sequence"/>
</dbReference>
<comment type="caution">
    <text evidence="9">The sequence shown here is derived from an EMBL/GenBank/DDBJ whole genome shotgun (WGS) entry which is preliminary data.</text>
</comment>
<dbReference type="SUPFAM" id="SSF53901">
    <property type="entry name" value="Thiolase-like"/>
    <property type="match status" value="1"/>
</dbReference>
<dbReference type="AlphaFoldDB" id="A0A7W3X1E7"/>
<gene>
    <name evidence="9" type="ORF">H3147_26905</name>
</gene>
<dbReference type="InterPro" id="IPR013968">
    <property type="entry name" value="PKS_KR"/>
</dbReference>
<evidence type="ECO:0000259" key="7">
    <source>
        <dbReference type="PROSITE" id="PS50075"/>
    </source>
</evidence>
<dbReference type="SMART" id="SM00825">
    <property type="entry name" value="PKS_KS"/>
    <property type="match status" value="1"/>
</dbReference>
<dbReference type="GO" id="GO:0071770">
    <property type="term" value="P:DIM/DIP cell wall layer assembly"/>
    <property type="evidence" value="ECO:0007669"/>
    <property type="project" value="TreeGrafter"/>
</dbReference>
<dbReference type="CDD" id="cd08953">
    <property type="entry name" value="KR_2_SDR_x"/>
    <property type="match status" value="1"/>
</dbReference>
<feature type="domain" description="Carrier" evidence="7">
    <location>
        <begin position="441"/>
        <end position="516"/>
    </location>
</feature>
<organism evidence="9 10">
    <name type="scientific">Streptomyces alkaliterrae</name>
    <dbReference type="NCBI Taxonomy" id="2213162"/>
    <lineage>
        <taxon>Bacteria</taxon>
        <taxon>Bacillati</taxon>
        <taxon>Actinomycetota</taxon>
        <taxon>Actinomycetes</taxon>
        <taxon>Kitasatosporales</taxon>
        <taxon>Streptomycetaceae</taxon>
        <taxon>Streptomyces</taxon>
    </lineage>
</organism>
<evidence type="ECO:0000256" key="6">
    <source>
        <dbReference type="SAM" id="MobiDB-lite"/>
    </source>
</evidence>
<dbReference type="InterPro" id="IPR020806">
    <property type="entry name" value="PKS_PP-bd"/>
</dbReference>
<dbReference type="GO" id="GO:0005737">
    <property type="term" value="C:cytoplasm"/>
    <property type="evidence" value="ECO:0007669"/>
    <property type="project" value="TreeGrafter"/>
</dbReference>
<dbReference type="RefSeq" id="WP_181356611.1">
    <property type="nucleotide sequence ID" value="NZ_JABJXA010000340.1"/>
</dbReference>
<keyword evidence="5" id="KW-0808">Transferase</keyword>
<name>A0A7W3X1E7_9ACTN</name>
<dbReference type="Gene3D" id="3.40.47.10">
    <property type="match status" value="1"/>
</dbReference>
<proteinExistence type="inferred from homology"/>
<dbReference type="Pfam" id="PF08659">
    <property type="entry name" value="KR"/>
    <property type="match status" value="1"/>
</dbReference>
<dbReference type="SMART" id="SM00823">
    <property type="entry name" value="PKS_PP"/>
    <property type="match status" value="1"/>
</dbReference>
<keyword evidence="3" id="KW-0596">Phosphopantetheine</keyword>
<feature type="non-terminal residue" evidence="9">
    <location>
        <position position="1"/>
    </location>
</feature>
<accession>A0A7W3X1E7</accession>
<dbReference type="PROSITE" id="PS50075">
    <property type="entry name" value="CARRIER"/>
    <property type="match status" value="1"/>
</dbReference>
<dbReference type="InterPro" id="IPR050091">
    <property type="entry name" value="PKS_NRPS_Biosynth_Enz"/>
</dbReference>
<dbReference type="GO" id="GO:0005886">
    <property type="term" value="C:plasma membrane"/>
    <property type="evidence" value="ECO:0007669"/>
    <property type="project" value="TreeGrafter"/>
</dbReference>
<feature type="compositionally biased region" description="Basic and acidic residues" evidence="6">
    <location>
        <begin position="420"/>
        <end position="434"/>
    </location>
</feature>
<dbReference type="GO" id="GO:0004315">
    <property type="term" value="F:3-oxoacyl-[acyl-carrier-protein] synthase activity"/>
    <property type="evidence" value="ECO:0007669"/>
    <property type="project" value="InterPro"/>
</dbReference>
<dbReference type="InterPro" id="IPR016039">
    <property type="entry name" value="Thiolase-like"/>
</dbReference>
<dbReference type="CDD" id="cd00833">
    <property type="entry name" value="PKS"/>
    <property type="match status" value="1"/>
</dbReference>
<evidence type="ECO:0000259" key="8">
    <source>
        <dbReference type="PROSITE" id="PS52004"/>
    </source>
</evidence>
<dbReference type="InterPro" id="IPR014030">
    <property type="entry name" value="Ketoacyl_synth_N"/>
</dbReference>
<dbReference type="PANTHER" id="PTHR43775">
    <property type="entry name" value="FATTY ACID SYNTHASE"/>
    <property type="match status" value="1"/>
</dbReference>
<dbReference type="SUPFAM" id="SSF47336">
    <property type="entry name" value="ACP-like"/>
    <property type="match status" value="1"/>
</dbReference>
<dbReference type="Gene3D" id="1.10.1200.10">
    <property type="entry name" value="ACP-like"/>
    <property type="match status" value="1"/>
</dbReference>
<dbReference type="SUPFAM" id="SSF51735">
    <property type="entry name" value="NAD(P)-binding Rossmann-fold domains"/>
    <property type="match status" value="2"/>
</dbReference>
<dbReference type="GO" id="GO:0017000">
    <property type="term" value="P:antibiotic biosynthetic process"/>
    <property type="evidence" value="ECO:0007669"/>
    <property type="project" value="UniProtKB-ARBA"/>
</dbReference>
<comment type="cofactor">
    <cofactor evidence="1">
        <name>pantetheine 4'-phosphate</name>
        <dbReference type="ChEBI" id="CHEBI:47942"/>
    </cofactor>
</comment>
<dbReference type="InterPro" id="IPR018201">
    <property type="entry name" value="Ketoacyl_synth_AS"/>
</dbReference>
<protein>
    <submittedName>
        <fullName evidence="9">SDR family NAD(P)-dependent oxidoreductase</fullName>
    </submittedName>
</protein>
<dbReference type="InterPro" id="IPR057326">
    <property type="entry name" value="KR_dom"/>
</dbReference>
<sequence length="811" mass="86040">GDVYRVRPETPEDFDQLVRELQETHGSGGTWNVLYLWAVDTEPDVDRACVFALDAPVHFARALGLHRPAAPTRLAVVTQGLARVEGGETAPPTRALVLGPVKTLPLEYPALVASAIDIEGVEAELDPLISEIRASLPWPFVAFRGTTRFAEDVEAMTTADANSGSLSLRPQGVYVITGGLGGIGRAIAAWMARKYQARLVLLGRTPLPPRERWTVLESEPGTDEETRRRIAAVRELESHGAQVHVDACDVTDRVALAEAVDRAERRFGPVDGVVHAAGMAGGGLAQFRSVEAMREVLAPKVDGTLALASVLGGRQLDFFAVFSSTGALLGSLGQVDYCAANAFLDAWAESSDAPAHVVAIAWDAWHSVGMAAKRLPAAAEAYPEYEPSGVSVSDALSVLERALFGGQPRVIVSTQNLPDRLKRGTGRHQDRREAPLGPAARSRAETESTLTAIWKDLFGRSHIERDANFFELGGDSLLIIEAGRQIKQRLEVSLAVADLFRFPTVSRLAEHLAPTPSSQAGEAPSTTVRHAAEGSDIAVIGMAARFPGASNIDEFWENLVAGVESLVPTDEPAREGPGGQGQYVPVAGTADGVDQFDPTLFGYTPREAEIMDPQQRLLLMCAYEALEDAGHAPRAQSSRVAVYAGVAMSSYLINNLIPQRDSSNIDPMAVSLGNDKDFAATQISYRLNLNGPSVSVGTACSTSLVAVAHACRSLISGESDMALAGGAKVRVPERSGYWFHDGGILSPDGHCRAFDADGQGTVFSSGAGVVVLKRLSDAVRDGDAIRAVIRGSAVNNDGADKVGFTAPSVAG</sequence>
<evidence type="ECO:0000256" key="2">
    <source>
        <dbReference type="ARBA" id="ARBA00006432"/>
    </source>
</evidence>
<dbReference type="GO" id="GO:0031177">
    <property type="term" value="F:phosphopantetheine binding"/>
    <property type="evidence" value="ECO:0007669"/>
    <property type="project" value="InterPro"/>
</dbReference>
<evidence type="ECO:0000313" key="9">
    <source>
        <dbReference type="EMBL" id="MBB1262399.1"/>
    </source>
</evidence>
<dbReference type="InterPro" id="IPR036736">
    <property type="entry name" value="ACP-like_sf"/>
</dbReference>
<dbReference type="PROSITE" id="PS00012">
    <property type="entry name" value="PHOSPHOPANTETHEINE"/>
    <property type="match status" value="1"/>
</dbReference>
<comment type="similarity">
    <text evidence="2">Belongs to the ATP-dependent AMP-binding enzyme family.</text>
</comment>
<dbReference type="SMART" id="SM00822">
    <property type="entry name" value="PKS_KR"/>
    <property type="match status" value="1"/>
</dbReference>
<evidence type="ECO:0000256" key="3">
    <source>
        <dbReference type="ARBA" id="ARBA00022450"/>
    </source>
</evidence>
<dbReference type="InterPro" id="IPR006162">
    <property type="entry name" value="Ppantetheine_attach_site"/>
</dbReference>
<feature type="region of interest" description="Disordered" evidence="6">
    <location>
        <begin position="420"/>
        <end position="444"/>
    </location>
</feature>
<evidence type="ECO:0000313" key="10">
    <source>
        <dbReference type="Proteomes" id="UP000517765"/>
    </source>
</evidence>
<dbReference type="Pfam" id="PF00550">
    <property type="entry name" value="PP-binding"/>
    <property type="match status" value="1"/>
</dbReference>
<dbReference type="PROSITE" id="PS00606">
    <property type="entry name" value="KS3_1"/>
    <property type="match status" value="1"/>
</dbReference>
<feature type="domain" description="Ketosynthase family 3 (KS3)" evidence="8">
    <location>
        <begin position="534"/>
        <end position="811"/>
    </location>
</feature>
<evidence type="ECO:0000256" key="1">
    <source>
        <dbReference type="ARBA" id="ARBA00001957"/>
    </source>
</evidence>
<feature type="non-terminal residue" evidence="9">
    <location>
        <position position="811"/>
    </location>
</feature>
<dbReference type="GO" id="GO:0044550">
    <property type="term" value="P:secondary metabolite biosynthetic process"/>
    <property type="evidence" value="ECO:0007669"/>
    <property type="project" value="UniProtKB-ARBA"/>
</dbReference>
<dbReference type="FunFam" id="1.10.1200.10:FF:000016">
    <property type="entry name" value="Non-ribosomal peptide synthase"/>
    <property type="match status" value="1"/>
</dbReference>
<dbReference type="InterPro" id="IPR020841">
    <property type="entry name" value="PKS_Beta-ketoAc_synthase_dom"/>
</dbReference>
<dbReference type="GO" id="GO:0004312">
    <property type="term" value="F:fatty acid synthase activity"/>
    <property type="evidence" value="ECO:0007669"/>
    <property type="project" value="TreeGrafter"/>
</dbReference>
<dbReference type="SMART" id="SM01294">
    <property type="entry name" value="PKS_PP_betabranch"/>
    <property type="match status" value="1"/>
</dbReference>
<dbReference type="Gene3D" id="3.40.50.720">
    <property type="entry name" value="NAD(P)-binding Rossmann-like Domain"/>
    <property type="match status" value="1"/>
</dbReference>
<dbReference type="PANTHER" id="PTHR43775:SF37">
    <property type="entry name" value="SI:DKEY-61P9.11"/>
    <property type="match status" value="1"/>
</dbReference>
<reference evidence="10" key="1">
    <citation type="submission" date="2020-05" db="EMBL/GenBank/DDBJ databases">
        <title>Classification of alakaliphilic streptomycetes isolated from an alkaline soil next to Lonar Crater, India and a proposal for the recognition of Streptomyces alkaliterrae sp. nov.</title>
        <authorList>
            <person name="Golinska P."/>
        </authorList>
    </citation>
    <scope>NUCLEOTIDE SEQUENCE [LARGE SCALE GENOMIC DNA]</scope>
    <source>
        <strain evidence="10">OF8</strain>
    </source>
</reference>
<dbReference type="EMBL" id="JABJXA010000340">
    <property type="protein sequence ID" value="MBB1262399.1"/>
    <property type="molecule type" value="Genomic_DNA"/>
</dbReference>